<comment type="caution">
    <text evidence="2">The sequence shown here is derived from an EMBL/GenBank/DDBJ whole genome shotgun (WGS) entry which is preliminary data.</text>
</comment>
<evidence type="ECO:0000313" key="2">
    <source>
        <dbReference type="EMBL" id="MFD1629462.1"/>
    </source>
</evidence>
<dbReference type="Gene3D" id="3.20.20.80">
    <property type="entry name" value="Glycosidases"/>
    <property type="match status" value="1"/>
</dbReference>
<dbReference type="Proteomes" id="UP001597118">
    <property type="component" value="Unassembled WGS sequence"/>
</dbReference>
<protein>
    <submittedName>
        <fullName evidence="2">DUF4434 domain-containing protein</fullName>
    </submittedName>
</protein>
<evidence type="ECO:0000259" key="1">
    <source>
        <dbReference type="Pfam" id="PF14488"/>
    </source>
</evidence>
<reference evidence="3" key="1">
    <citation type="journal article" date="2019" name="Int. J. Syst. Evol. Microbiol.">
        <title>The Global Catalogue of Microorganisms (GCM) 10K type strain sequencing project: providing services to taxonomists for standard genome sequencing and annotation.</title>
        <authorList>
            <consortium name="The Broad Institute Genomics Platform"/>
            <consortium name="The Broad Institute Genome Sequencing Center for Infectious Disease"/>
            <person name="Wu L."/>
            <person name="Ma J."/>
        </authorList>
    </citation>
    <scope>NUCLEOTIDE SEQUENCE [LARGE SCALE GENOMIC DNA]</scope>
    <source>
        <strain evidence="3">CCUG 53762</strain>
    </source>
</reference>
<dbReference type="RefSeq" id="WP_379661841.1">
    <property type="nucleotide sequence ID" value="NZ_JBHUDG010000004.1"/>
</dbReference>
<sequence>MRKYIIFLLLLILSTIIQCKKTTATKGEEQKEYLVASGTFIQDFLVYNWDDAKWQQELSVLKEVKMKYIVFYASVYNNQSLYESELPGITSKYNVDVLDRCLRNAERAGMKVFIGLNFHEDWWQPYTSSWLYEQMNIGNQIASEIKEKYSEKYKNSFYGWYWAWEIDNLNYKTQSKQDMLVNALNSNLNHLRSITPDMPVMLCPFMNYRLGSASEYSKMWTYIFSKTNFKAGDVFAPQDCIGADGLKIEMLDSWFYHLSKAVETKPGLLFWSDAETFVQSNWSPAPIERFVEQMKIVQPYVSGIITFAYSHYYSPVTVSGDYHQRYKNYLKTGKL</sequence>
<accession>A0ABW4IBQ6</accession>
<name>A0ABW4IBQ6_9SPHI</name>
<dbReference type="SUPFAM" id="SSF51445">
    <property type="entry name" value="(Trans)glycosidases"/>
    <property type="match status" value="1"/>
</dbReference>
<dbReference type="InterPro" id="IPR027849">
    <property type="entry name" value="DUF4434"/>
</dbReference>
<proteinExistence type="predicted"/>
<dbReference type="EMBL" id="JBHUDG010000004">
    <property type="protein sequence ID" value="MFD1629462.1"/>
    <property type="molecule type" value="Genomic_DNA"/>
</dbReference>
<dbReference type="InterPro" id="IPR017853">
    <property type="entry name" value="GH"/>
</dbReference>
<feature type="domain" description="DUF4434" evidence="1">
    <location>
        <begin position="37"/>
        <end position="316"/>
    </location>
</feature>
<dbReference type="Pfam" id="PF14488">
    <property type="entry name" value="DUF4434"/>
    <property type="match status" value="1"/>
</dbReference>
<evidence type="ECO:0000313" key="3">
    <source>
        <dbReference type="Proteomes" id="UP001597118"/>
    </source>
</evidence>
<keyword evidence="3" id="KW-1185">Reference proteome</keyword>
<gene>
    <name evidence="2" type="ORF">ACFSAH_06195</name>
</gene>
<organism evidence="2 3">
    <name type="scientific">Pseudopedobacter beijingensis</name>
    <dbReference type="NCBI Taxonomy" id="1207056"/>
    <lineage>
        <taxon>Bacteria</taxon>
        <taxon>Pseudomonadati</taxon>
        <taxon>Bacteroidota</taxon>
        <taxon>Sphingobacteriia</taxon>
        <taxon>Sphingobacteriales</taxon>
        <taxon>Sphingobacteriaceae</taxon>
        <taxon>Pseudopedobacter</taxon>
    </lineage>
</organism>